<accession>A0A2G3ANK8</accession>
<evidence type="ECO:0008006" key="4">
    <source>
        <dbReference type="Google" id="ProtNLM"/>
    </source>
</evidence>
<feature type="compositionally biased region" description="Acidic residues" evidence="1">
    <location>
        <begin position="211"/>
        <end position="224"/>
    </location>
</feature>
<dbReference type="EMBL" id="AYRZ02000001">
    <property type="protein sequence ID" value="PHT95816.1"/>
    <property type="molecule type" value="Genomic_DNA"/>
</dbReference>
<reference evidence="2 3" key="2">
    <citation type="journal article" date="2017" name="Genome Biol.">
        <title>New reference genome sequences of hot pepper reveal the massive evolution of plant disease-resistance genes by retroduplication.</title>
        <authorList>
            <person name="Kim S."/>
            <person name="Park J."/>
            <person name="Yeom S.I."/>
            <person name="Kim Y.M."/>
            <person name="Seo E."/>
            <person name="Kim K.T."/>
            <person name="Kim M.S."/>
            <person name="Lee J.M."/>
            <person name="Cheong K."/>
            <person name="Shin H.S."/>
            <person name="Kim S.B."/>
            <person name="Han K."/>
            <person name="Lee J."/>
            <person name="Park M."/>
            <person name="Lee H.A."/>
            <person name="Lee H.Y."/>
            <person name="Lee Y."/>
            <person name="Oh S."/>
            <person name="Lee J.H."/>
            <person name="Choi E."/>
            <person name="Choi E."/>
            <person name="Lee S.E."/>
            <person name="Jeon J."/>
            <person name="Kim H."/>
            <person name="Choi G."/>
            <person name="Song H."/>
            <person name="Lee J."/>
            <person name="Lee S.C."/>
            <person name="Kwon J.K."/>
            <person name="Lee H.Y."/>
            <person name="Koo N."/>
            <person name="Hong Y."/>
            <person name="Kim R.W."/>
            <person name="Kang W.H."/>
            <person name="Huh J.H."/>
            <person name="Kang B.C."/>
            <person name="Yang T.J."/>
            <person name="Lee Y.H."/>
            <person name="Bennetzen J.L."/>
            <person name="Choi D."/>
        </authorList>
    </citation>
    <scope>NUCLEOTIDE SEQUENCE [LARGE SCALE GENOMIC DNA]</scope>
    <source>
        <strain evidence="3">cv. CM334</strain>
    </source>
</reference>
<protein>
    <recommendedName>
        <fullName evidence="4">Aminotransferase-like plant mobile domain-containing protein</fullName>
    </recommendedName>
</protein>
<name>A0A2G3ANK8_CAPAN</name>
<keyword evidence="3" id="KW-1185">Reference proteome</keyword>
<dbReference type="AlphaFoldDB" id="A0A2G3ANK8"/>
<sequence>MTSFKPYLLVAQLFGLSQYIPEAPLWLADYTRHDGRSTVDQGFISEHMHCVDMWFHWQPRVVKVHDNSNLDAYMEWYLQRGRLLFDNPTLSDSRYVVIAPSHEAMRRGLHQLYDKMRCAITSPLEPKPHAVADDDPVGHYEPVHLSSFHPSPFLLGCSSMPEPHNFSTYAVPAWVDEPNRQPYCDMPSQDLTFDPIQQTSPHRSLDPSDKDEVDVVPETDEEDM</sequence>
<dbReference type="Proteomes" id="UP000222542">
    <property type="component" value="Unassembled WGS sequence"/>
</dbReference>
<evidence type="ECO:0000313" key="2">
    <source>
        <dbReference type="EMBL" id="PHT95816.1"/>
    </source>
</evidence>
<comment type="caution">
    <text evidence="2">The sequence shown here is derived from an EMBL/GenBank/DDBJ whole genome shotgun (WGS) entry which is preliminary data.</text>
</comment>
<evidence type="ECO:0000256" key="1">
    <source>
        <dbReference type="SAM" id="MobiDB-lite"/>
    </source>
</evidence>
<feature type="region of interest" description="Disordered" evidence="1">
    <location>
        <begin position="180"/>
        <end position="224"/>
    </location>
</feature>
<gene>
    <name evidence="2" type="ORF">T459_03698</name>
</gene>
<proteinExistence type="predicted"/>
<organism evidence="2 3">
    <name type="scientific">Capsicum annuum</name>
    <name type="common">Capsicum pepper</name>
    <dbReference type="NCBI Taxonomy" id="4072"/>
    <lineage>
        <taxon>Eukaryota</taxon>
        <taxon>Viridiplantae</taxon>
        <taxon>Streptophyta</taxon>
        <taxon>Embryophyta</taxon>
        <taxon>Tracheophyta</taxon>
        <taxon>Spermatophyta</taxon>
        <taxon>Magnoliopsida</taxon>
        <taxon>eudicotyledons</taxon>
        <taxon>Gunneridae</taxon>
        <taxon>Pentapetalae</taxon>
        <taxon>asterids</taxon>
        <taxon>lamiids</taxon>
        <taxon>Solanales</taxon>
        <taxon>Solanaceae</taxon>
        <taxon>Solanoideae</taxon>
        <taxon>Capsiceae</taxon>
        <taxon>Capsicum</taxon>
    </lineage>
</organism>
<evidence type="ECO:0000313" key="3">
    <source>
        <dbReference type="Proteomes" id="UP000222542"/>
    </source>
</evidence>
<dbReference type="Gramene" id="PHT95816">
    <property type="protein sequence ID" value="PHT95816"/>
    <property type="gene ID" value="T459_03698"/>
</dbReference>
<reference evidence="2 3" key="1">
    <citation type="journal article" date="2014" name="Nat. Genet.">
        <title>Genome sequence of the hot pepper provides insights into the evolution of pungency in Capsicum species.</title>
        <authorList>
            <person name="Kim S."/>
            <person name="Park M."/>
            <person name="Yeom S.I."/>
            <person name="Kim Y.M."/>
            <person name="Lee J.M."/>
            <person name="Lee H.A."/>
            <person name="Seo E."/>
            <person name="Choi J."/>
            <person name="Cheong K."/>
            <person name="Kim K.T."/>
            <person name="Jung K."/>
            <person name="Lee G.W."/>
            <person name="Oh S.K."/>
            <person name="Bae C."/>
            <person name="Kim S.B."/>
            <person name="Lee H.Y."/>
            <person name="Kim S.Y."/>
            <person name="Kim M.S."/>
            <person name="Kang B.C."/>
            <person name="Jo Y.D."/>
            <person name="Yang H.B."/>
            <person name="Jeong H.J."/>
            <person name="Kang W.H."/>
            <person name="Kwon J.K."/>
            <person name="Shin C."/>
            <person name="Lim J.Y."/>
            <person name="Park J.H."/>
            <person name="Huh J.H."/>
            <person name="Kim J.S."/>
            <person name="Kim B.D."/>
            <person name="Cohen O."/>
            <person name="Paran I."/>
            <person name="Suh M.C."/>
            <person name="Lee S.B."/>
            <person name="Kim Y.K."/>
            <person name="Shin Y."/>
            <person name="Noh S.J."/>
            <person name="Park J."/>
            <person name="Seo Y.S."/>
            <person name="Kwon S.Y."/>
            <person name="Kim H.A."/>
            <person name="Park J.M."/>
            <person name="Kim H.J."/>
            <person name="Choi S.B."/>
            <person name="Bosland P.W."/>
            <person name="Reeves G."/>
            <person name="Jo S.H."/>
            <person name="Lee B.W."/>
            <person name="Cho H.T."/>
            <person name="Choi H.S."/>
            <person name="Lee M.S."/>
            <person name="Yu Y."/>
            <person name="Do Choi Y."/>
            <person name="Park B.S."/>
            <person name="van Deynze A."/>
            <person name="Ashrafi H."/>
            <person name="Hill T."/>
            <person name="Kim W.T."/>
            <person name="Pai H.S."/>
            <person name="Ahn H.K."/>
            <person name="Yeam I."/>
            <person name="Giovannoni J.J."/>
            <person name="Rose J.K."/>
            <person name="Sorensen I."/>
            <person name="Lee S.J."/>
            <person name="Kim R.W."/>
            <person name="Choi I.Y."/>
            <person name="Choi B.S."/>
            <person name="Lim J.S."/>
            <person name="Lee Y.H."/>
            <person name="Choi D."/>
        </authorList>
    </citation>
    <scope>NUCLEOTIDE SEQUENCE [LARGE SCALE GENOMIC DNA]</scope>
    <source>
        <strain evidence="3">cv. CM334</strain>
    </source>
</reference>
<feature type="compositionally biased region" description="Polar residues" evidence="1">
    <location>
        <begin position="189"/>
        <end position="202"/>
    </location>
</feature>